<dbReference type="PROSITE" id="PS01312">
    <property type="entry name" value="SECA"/>
    <property type="match status" value="1"/>
</dbReference>
<feature type="domain" description="Helicase C-terminal" evidence="19">
    <location>
        <begin position="404"/>
        <end position="620"/>
    </location>
</feature>
<dbReference type="FunFam" id="3.40.50.300:FF:000246">
    <property type="entry name" value="Preprotein translocase subunit SecA"/>
    <property type="match status" value="1"/>
</dbReference>
<feature type="region of interest" description="Disordered" evidence="17">
    <location>
        <begin position="856"/>
        <end position="980"/>
    </location>
</feature>
<keyword evidence="10 15" id="KW-0653">Protein transport</keyword>
<dbReference type="FunFam" id="3.40.50.300:FF:000113">
    <property type="entry name" value="Preprotein translocase subunit SecA"/>
    <property type="match status" value="1"/>
</dbReference>
<dbReference type="OrthoDB" id="9805579at2"/>
<dbReference type="InterPro" id="IPR011130">
    <property type="entry name" value="SecA_preprotein_X-link_dom"/>
</dbReference>
<dbReference type="Pfam" id="PF07517">
    <property type="entry name" value="SecA_DEAD"/>
    <property type="match status" value="1"/>
</dbReference>
<keyword evidence="4 15" id="KW-1003">Cell membrane</keyword>
<comment type="similarity">
    <text evidence="2 15 16">Belongs to the SecA family.</text>
</comment>
<feature type="compositionally biased region" description="Basic residues" evidence="17">
    <location>
        <begin position="969"/>
        <end position="980"/>
    </location>
</feature>
<evidence type="ECO:0000259" key="18">
    <source>
        <dbReference type="PROSITE" id="PS51192"/>
    </source>
</evidence>
<dbReference type="Pfam" id="PF01043">
    <property type="entry name" value="SecA_PP_bind"/>
    <property type="match status" value="1"/>
</dbReference>
<dbReference type="FunFam" id="3.40.50.300:FF:000334">
    <property type="entry name" value="Protein translocase subunit SecA"/>
    <property type="match status" value="1"/>
</dbReference>
<evidence type="ECO:0000256" key="12">
    <source>
        <dbReference type="ARBA" id="ARBA00023010"/>
    </source>
</evidence>
<evidence type="ECO:0000256" key="8">
    <source>
        <dbReference type="ARBA" id="ARBA00022833"/>
    </source>
</evidence>
<evidence type="ECO:0000256" key="7">
    <source>
        <dbReference type="ARBA" id="ARBA00022741"/>
    </source>
</evidence>
<dbReference type="RefSeq" id="WP_109136648.1">
    <property type="nucleotide sequence ID" value="NZ_QFFN01000003.1"/>
</dbReference>
<dbReference type="GO" id="GO:0017038">
    <property type="term" value="P:protein import"/>
    <property type="evidence" value="ECO:0007669"/>
    <property type="project" value="InterPro"/>
</dbReference>
<dbReference type="PROSITE" id="PS51194">
    <property type="entry name" value="HELICASE_CTER"/>
    <property type="match status" value="1"/>
</dbReference>
<dbReference type="Gene3D" id="3.90.1440.10">
    <property type="entry name" value="SecA, preprotein cross-linking domain"/>
    <property type="match status" value="1"/>
</dbReference>
<dbReference type="Proteomes" id="UP000245753">
    <property type="component" value="Unassembled WGS sequence"/>
</dbReference>
<evidence type="ECO:0000313" key="22">
    <source>
        <dbReference type="Proteomes" id="UP000245753"/>
    </source>
</evidence>
<feature type="binding site" evidence="15">
    <location>
        <position position="86"/>
    </location>
    <ligand>
        <name>ATP</name>
        <dbReference type="ChEBI" id="CHEBI:30616"/>
    </ligand>
</feature>
<dbReference type="InterPro" id="IPR014001">
    <property type="entry name" value="Helicase_ATP-bd"/>
</dbReference>
<dbReference type="Pfam" id="PF02810">
    <property type="entry name" value="SEC-C"/>
    <property type="match status" value="1"/>
</dbReference>
<evidence type="ECO:0000256" key="3">
    <source>
        <dbReference type="ARBA" id="ARBA00022448"/>
    </source>
</evidence>
<evidence type="ECO:0000256" key="11">
    <source>
        <dbReference type="ARBA" id="ARBA00022967"/>
    </source>
</evidence>
<keyword evidence="5 15" id="KW-0963">Cytoplasm</keyword>
<name>A0A2U2MU93_9BIFI</name>
<dbReference type="GO" id="GO:0008564">
    <property type="term" value="F:protein-exporting ATPase activity"/>
    <property type="evidence" value="ECO:0007669"/>
    <property type="project" value="UniProtKB-EC"/>
</dbReference>
<keyword evidence="7 15" id="KW-0547">Nucleotide-binding</keyword>
<keyword evidence="6" id="KW-0479">Metal-binding</keyword>
<dbReference type="InterPro" id="IPR000185">
    <property type="entry name" value="SecA"/>
</dbReference>
<keyword evidence="22" id="KW-1185">Reference proteome</keyword>
<dbReference type="GO" id="GO:0005886">
    <property type="term" value="C:plasma membrane"/>
    <property type="evidence" value="ECO:0007669"/>
    <property type="project" value="UniProtKB-SubCell"/>
</dbReference>
<feature type="domain" description="SecA family profile" evidence="20">
    <location>
        <begin position="2"/>
        <end position="615"/>
    </location>
</feature>
<dbReference type="GO" id="GO:0006605">
    <property type="term" value="P:protein targeting"/>
    <property type="evidence" value="ECO:0007669"/>
    <property type="project" value="UniProtKB-UniRule"/>
</dbReference>
<evidence type="ECO:0000256" key="5">
    <source>
        <dbReference type="ARBA" id="ARBA00022490"/>
    </source>
</evidence>
<comment type="cofactor">
    <cofactor evidence="1">
        <name>Zn(2+)</name>
        <dbReference type="ChEBI" id="CHEBI:29105"/>
    </cofactor>
</comment>
<reference evidence="21 22" key="1">
    <citation type="journal article" date="2018" name="Int. J. Syst. Evol. Microbiol.">
        <title>Bifidobacterium catulorum sp. nov., a novel taxon from the faeces of the baby common marmoset (Callithrix jacchus).</title>
        <authorList>
            <person name="Modesto M."/>
            <person name="Michelini S."/>
            <person name="Oki K."/>
            <person name="Biavati B."/>
            <person name="Watanabe K."/>
            <person name="Mattarelli P."/>
        </authorList>
    </citation>
    <scope>NUCLEOTIDE SEQUENCE [LARGE SCALE GENOMIC DNA]</scope>
    <source>
        <strain evidence="21 22">MRM 8.19</strain>
    </source>
</reference>
<organism evidence="21 22">
    <name type="scientific">Bifidobacterium catulorum</name>
    <dbReference type="NCBI Taxonomy" id="1630173"/>
    <lineage>
        <taxon>Bacteria</taxon>
        <taxon>Bacillati</taxon>
        <taxon>Actinomycetota</taxon>
        <taxon>Actinomycetes</taxon>
        <taxon>Bifidobacteriales</taxon>
        <taxon>Bifidobacteriaceae</taxon>
        <taxon>Bifidobacterium</taxon>
    </lineage>
</organism>
<dbReference type="GO" id="GO:0065002">
    <property type="term" value="P:intracellular protein transmembrane transport"/>
    <property type="evidence" value="ECO:0007669"/>
    <property type="project" value="UniProtKB-UniRule"/>
</dbReference>
<feature type="binding site" evidence="15">
    <location>
        <begin position="104"/>
        <end position="108"/>
    </location>
    <ligand>
        <name>ATP</name>
        <dbReference type="ChEBI" id="CHEBI:30616"/>
    </ligand>
</feature>
<keyword evidence="12 15" id="KW-0811">Translocation</keyword>
<dbReference type="InterPro" id="IPR011115">
    <property type="entry name" value="SecA_DEAD"/>
</dbReference>
<evidence type="ECO:0000259" key="19">
    <source>
        <dbReference type="PROSITE" id="PS51194"/>
    </source>
</evidence>
<feature type="compositionally biased region" description="Basic and acidic residues" evidence="17">
    <location>
        <begin position="940"/>
        <end position="951"/>
    </location>
</feature>
<dbReference type="InterPro" id="IPR044722">
    <property type="entry name" value="SecA_SF2_C"/>
</dbReference>
<evidence type="ECO:0000256" key="16">
    <source>
        <dbReference type="RuleBase" id="RU003874"/>
    </source>
</evidence>
<dbReference type="SUPFAM" id="SSF81886">
    <property type="entry name" value="Helical scaffold and wing domains of SecA"/>
    <property type="match status" value="1"/>
</dbReference>
<dbReference type="GO" id="GO:0031522">
    <property type="term" value="C:cell envelope Sec protein transport complex"/>
    <property type="evidence" value="ECO:0007669"/>
    <property type="project" value="TreeGrafter"/>
</dbReference>
<dbReference type="SUPFAM" id="SSF81767">
    <property type="entry name" value="Pre-protein crosslinking domain of SecA"/>
    <property type="match status" value="1"/>
</dbReference>
<gene>
    <name evidence="15" type="primary">secA</name>
    <name evidence="21" type="ORF">DF200_02125</name>
</gene>
<feature type="domain" description="Helicase ATP-binding" evidence="18">
    <location>
        <begin position="88"/>
        <end position="246"/>
    </location>
</feature>
<dbReference type="EC" id="7.4.2.8" evidence="15"/>
<evidence type="ECO:0000256" key="10">
    <source>
        <dbReference type="ARBA" id="ARBA00022927"/>
    </source>
</evidence>
<dbReference type="InterPro" id="IPR004027">
    <property type="entry name" value="SEC_C_motif"/>
</dbReference>
<comment type="caution">
    <text evidence="21">The sequence shown here is derived from an EMBL/GenBank/DDBJ whole genome shotgun (WGS) entry which is preliminary data.</text>
</comment>
<dbReference type="FunFam" id="1.10.3060.10:FF:000002">
    <property type="entry name" value="Preprotein translocase subunit SecA"/>
    <property type="match status" value="1"/>
</dbReference>
<comment type="subcellular location">
    <subcellularLocation>
        <location evidence="15">Cell membrane</location>
        <topology evidence="15">Peripheral membrane protein</topology>
        <orientation evidence="15">Cytoplasmic side</orientation>
    </subcellularLocation>
    <subcellularLocation>
        <location evidence="15">Cytoplasm</location>
    </subcellularLocation>
    <text evidence="15">Distribution is 50-50.</text>
</comment>
<dbReference type="FunFam" id="3.90.1440.10:FF:000002">
    <property type="entry name" value="Protein translocase subunit SecA"/>
    <property type="match status" value="1"/>
</dbReference>
<dbReference type="PANTHER" id="PTHR30612">
    <property type="entry name" value="SECA INNER MEMBRANE COMPONENT OF SEC PROTEIN SECRETION SYSTEM"/>
    <property type="match status" value="1"/>
</dbReference>
<evidence type="ECO:0000256" key="13">
    <source>
        <dbReference type="ARBA" id="ARBA00023136"/>
    </source>
</evidence>
<dbReference type="InterPro" id="IPR020937">
    <property type="entry name" value="SecA_CS"/>
</dbReference>
<evidence type="ECO:0000256" key="1">
    <source>
        <dbReference type="ARBA" id="ARBA00001947"/>
    </source>
</evidence>
<dbReference type="GO" id="GO:0043952">
    <property type="term" value="P:protein transport by the Sec complex"/>
    <property type="evidence" value="ECO:0007669"/>
    <property type="project" value="UniProtKB-ARBA"/>
</dbReference>
<dbReference type="GO" id="GO:0046872">
    <property type="term" value="F:metal ion binding"/>
    <property type="evidence" value="ECO:0007669"/>
    <property type="project" value="UniProtKB-KW"/>
</dbReference>
<keyword evidence="8" id="KW-0862">Zinc</keyword>
<dbReference type="SUPFAM" id="SSF52540">
    <property type="entry name" value="P-loop containing nucleoside triphosphate hydrolases"/>
    <property type="match status" value="2"/>
</dbReference>
<dbReference type="HAMAP" id="MF_01382">
    <property type="entry name" value="SecA"/>
    <property type="match status" value="1"/>
</dbReference>
<dbReference type="InterPro" id="IPR011116">
    <property type="entry name" value="SecA_Wing/Scaffold"/>
</dbReference>
<evidence type="ECO:0000256" key="4">
    <source>
        <dbReference type="ARBA" id="ARBA00022475"/>
    </source>
</evidence>
<dbReference type="CDD" id="cd18803">
    <property type="entry name" value="SF2_C_secA"/>
    <property type="match status" value="1"/>
</dbReference>
<dbReference type="GO" id="GO:0005829">
    <property type="term" value="C:cytosol"/>
    <property type="evidence" value="ECO:0007669"/>
    <property type="project" value="TreeGrafter"/>
</dbReference>
<accession>A0A2U2MU93</accession>
<dbReference type="GO" id="GO:0005524">
    <property type="term" value="F:ATP binding"/>
    <property type="evidence" value="ECO:0007669"/>
    <property type="project" value="UniProtKB-UniRule"/>
</dbReference>
<evidence type="ECO:0000313" key="21">
    <source>
        <dbReference type="EMBL" id="PWG60419.1"/>
    </source>
</evidence>
<dbReference type="EMBL" id="QFFN01000003">
    <property type="protein sequence ID" value="PWG60419.1"/>
    <property type="molecule type" value="Genomic_DNA"/>
</dbReference>
<keyword evidence="13 15" id="KW-0472">Membrane</keyword>
<comment type="subunit">
    <text evidence="15">Monomer and homodimer. Part of the essential Sec protein translocation apparatus which comprises SecA, SecYEG and auxiliary proteins SecDF. Other proteins may also be involved.</text>
</comment>
<dbReference type="Gene3D" id="3.40.50.300">
    <property type="entry name" value="P-loop containing nucleotide triphosphate hydrolases"/>
    <property type="match status" value="2"/>
</dbReference>
<keyword evidence="9 15" id="KW-0067">ATP-binding</keyword>
<dbReference type="PRINTS" id="PR00906">
    <property type="entry name" value="SECA"/>
</dbReference>
<dbReference type="Pfam" id="PF07516">
    <property type="entry name" value="SecA_SW"/>
    <property type="match status" value="1"/>
</dbReference>
<dbReference type="InterPro" id="IPR027417">
    <property type="entry name" value="P-loop_NTPase"/>
</dbReference>
<evidence type="ECO:0000256" key="6">
    <source>
        <dbReference type="ARBA" id="ARBA00022723"/>
    </source>
</evidence>
<dbReference type="Gene3D" id="3.10.450.50">
    <property type="match status" value="1"/>
</dbReference>
<sequence length="980" mass="109407">MVNVLDKVLRIGEGHQLRKLQSVAEATNALENTISAMSDDELKGQTAKFKQRIENGESLDKLMPEAFATVREASKRTLGMRHFDVQLMGGAALHWGNIAEMKTGEGKTLVATLPSYLNALEGKGVHVVTVNDYLASYQSDLMGRVFRFLGMTTGCIITDQKPPERRKQYAADVTYGTNNEFGFDYLRDNMAWEKSDLVQREHHYAIVDEVDSILIDEARTPLIISGPAEGDVTRWYRQFAKLVLKLKRDEDYEVDEKKKVVGILDPGITKVEDYLGIDNLYEPNNTALIGYLNNAIKAKELFLRDKDYVVQGGEVLIVDEHTGRMLPGRRYNEGLHQAIEAKEGVEVKAENQTFATITLQNYFRMYDKLAGMTGTAETEAAEFMNTYKLGVLPIPTNRPMIRQDKDDLIYRTKKEKLTAIVKDVAKRHAKGQPVLLGTASVESSEVVSSLLDVAGIPHQVLNAKHHAKEAAVVAVAGRKGAVTVATNMAGRGTDIMLGGNVEFLADQKLKEQGYSSEDTPEEYEKLWPETLAEVKAQVKDEHEEVKKLGGLYVLGTERHESRRIDNQLRGRSGRQGDPGESRFYLSLEDNLMRLFNTQLVARVMAKGMPTGEPIESKSVSKGVRNAQKAVESRNFEIRKNVLKYDDVMNKQRTVVYAERQAVLKGEDIDEDIRRFMADTVDSYIRGAAHGSDKPADWDLEGLWKALGQIYPIDVEREDAEKELTGLKADKAVAKLHELIVDDIEKQYAKIEEVAGSAAMRQLERRVVLAVLDRKWREHLYEMDYLKDGIGLRGMGQRDPLTEYQREGYQMYNSMVEGIKEESIQLLFHVDIQQVARTEESNTETDEDKAVAVATEKVEGVDGEQPSADELETSAPDDPDSEDEDAEETAVAETENDEDSGEKATEEDATDEPVRTETGSVTGPKPISHADRKVPASKRPKSGELHAPESDGRTFPGTGRNAPCPCGSGKKYKLCHGKNEK</sequence>
<evidence type="ECO:0000256" key="15">
    <source>
        <dbReference type="HAMAP-Rule" id="MF_01382"/>
    </source>
</evidence>
<feature type="compositionally biased region" description="Acidic residues" evidence="17">
    <location>
        <begin position="866"/>
        <end position="899"/>
    </location>
</feature>
<dbReference type="NCBIfam" id="TIGR00963">
    <property type="entry name" value="secA"/>
    <property type="match status" value="1"/>
</dbReference>
<dbReference type="InterPro" id="IPR001650">
    <property type="entry name" value="Helicase_C-like"/>
</dbReference>
<proteinExistence type="inferred from homology"/>
<dbReference type="Pfam" id="PF21090">
    <property type="entry name" value="P-loop_SecA"/>
    <property type="match status" value="1"/>
</dbReference>
<dbReference type="SMART" id="SM00958">
    <property type="entry name" value="SecA_PP_bind"/>
    <property type="match status" value="1"/>
</dbReference>
<dbReference type="SMART" id="SM00957">
    <property type="entry name" value="SecA_DEAD"/>
    <property type="match status" value="1"/>
</dbReference>
<dbReference type="PANTHER" id="PTHR30612:SF0">
    <property type="entry name" value="CHLOROPLAST PROTEIN-TRANSPORTING ATPASE"/>
    <property type="match status" value="1"/>
</dbReference>
<dbReference type="PROSITE" id="PS51196">
    <property type="entry name" value="SECA_MOTOR_DEAD"/>
    <property type="match status" value="1"/>
</dbReference>
<evidence type="ECO:0000259" key="20">
    <source>
        <dbReference type="PROSITE" id="PS51196"/>
    </source>
</evidence>
<dbReference type="NCBIfam" id="NF009538">
    <property type="entry name" value="PRK12904.1"/>
    <property type="match status" value="1"/>
</dbReference>
<dbReference type="CDD" id="cd17928">
    <property type="entry name" value="DEXDc_SecA"/>
    <property type="match status" value="1"/>
</dbReference>
<comment type="function">
    <text evidence="15">Part of the Sec protein translocase complex. Interacts with the SecYEG preprotein conducting channel. Has a central role in coupling the hydrolysis of ATP to the transfer of proteins into and across the cell membrane, serving as an ATP-driven molecular motor driving the stepwise translocation of polypeptide chains across the membrane.</text>
</comment>
<dbReference type="InterPro" id="IPR036670">
    <property type="entry name" value="SecA_X-link_sf"/>
</dbReference>
<feature type="binding site" evidence="15">
    <location>
        <position position="494"/>
    </location>
    <ligand>
        <name>ATP</name>
        <dbReference type="ChEBI" id="CHEBI:30616"/>
    </ligand>
</feature>
<protein>
    <recommendedName>
        <fullName evidence="15 16">Protein translocase subunit SecA</fullName>
        <ecNumber evidence="15">7.4.2.8</ecNumber>
    </recommendedName>
</protein>
<evidence type="ECO:0000256" key="9">
    <source>
        <dbReference type="ARBA" id="ARBA00022840"/>
    </source>
</evidence>
<dbReference type="InterPro" id="IPR036266">
    <property type="entry name" value="SecA_Wing/Scaffold_sf"/>
</dbReference>
<dbReference type="Gene3D" id="1.10.3060.10">
    <property type="entry name" value="Helical scaffold and wing domains of SecA"/>
    <property type="match status" value="1"/>
</dbReference>
<comment type="catalytic activity">
    <reaction evidence="14 15">
        <text>ATP + H2O + cellular proteinSide 1 = ADP + phosphate + cellular proteinSide 2.</text>
        <dbReference type="EC" id="7.4.2.8"/>
    </reaction>
</comment>
<dbReference type="AlphaFoldDB" id="A0A2U2MU93"/>
<evidence type="ECO:0000256" key="17">
    <source>
        <dbReference type="SAM" id="MobiDB-lite"/>
    </source>
</evidence>
<dbReference type="PROSITE" id="PS51192">
    <property type="entry name" value="HELICASE_ATP_BIND_1"/>
    <property type="match status" value="1"/>
</dbReference>
<evidence type="ECO:0000256" key="14">
    <source>
        <dbReference type="ARBA" id="ARBA00034006"/>
    </source>
</evidence>
<dbReference type="InterPro" id="IPR014018">
    <property type="entry name" value="SecA_motor_DEAD"/>
</dbReference>
<evidence type="ECO:0000256" key="2">
    <source>
        <dbReference type="ARBA" id="ARBA00007650"/>
    </source>
</evidence>
<keyword evidence="11 15" id="KW-1278">Translocase</keyword>
<keyword evidence="3 15" id="KW-0813">Transport</keyword>